<comment type="caution">
    <text evidence="2">The sequence shown here is derived from an EMBL/GenBank/DDBJ whole genome shotgun (WGS) entry which is preliminary data.</text>
</comment>
<reference evidence="2 3" key="1">
    <citation type="submission" date="2020-08" db="EMBL/GenBank/DDBJ databases">
        <title>Sequencing the genomes of 1000 actinobacteria strains.</title>
        <authorList>
            <person name="Klenk H.-P."/>
        </authorList>
    </citation>
    <scope>NUCLEOTIDE SEQUENCE [LARGE SCALE GENOMIC DNA]</scope>
    <source>
        <strain evidence="2 3">DSM 43582</strain>
    </source>
</reference>
<evidence type="ECO:0000256" key="1">
    <source>
        <dbReference type="SAM" id="MobiDB-lite"/>
    </source>
</evidence>
<feature type="compositionally biased region" description="Basic and acidic residues" evidence="1">
    <location>
        <begin position="1"/>
        <end position="10"/>
    </location>
</feature>
<keyword evidence="3" id="KW-1185">Reference proteome</keyword>
<dbReference type="RefSeq" id="WP_040751624.1">
    <property type="nucleotide sequence ID" value="NZ_JACHIT010000002.1"/>
</dbReference>
<sequence>MTRPQPDDPRPGLYGDPGGEYLGDDPAARRAAIEQLIESITDNSTVVVLTARGDGGVDIAASTFEVGDLALHAGALAQLAQSWRDLAARRRWYDGGPPSPPGVAGG</sequence>
<dbReference type="Proteomes" id="UP000540412">
    <property type="component" value="Unassembled WGS sequence"/>
</dbReference>
<organism evidence="2 3">
    <name type="scientific">Nocardia transvalensis</name>
    <dbReference type="NCBI Taxonomy" id="37333"/>
    <lineage>
        <taxon>Bacteria</taxon>
        <taxon>Bacillati</taxon>
        <taxon>Actinomycetota</taxon>
        <taxon>Actinomycetes</taxon>
        <taxon>Mycobacteriales</taxon>
        <taxon>Nocardiaceae</taxon>
        <taxon>Nocardia</taxon>
    </lineage>
</organism>
<name>A0A7W9PNS3_9NOCA</name>
<dbReference type="EMBL" id="JACHIT010000002">
    <property type="protein sequence ID" value="MBB5918923.1"/>
    <property type="molecule type" value="Genomic_DNA"/>
</dbReference>
<evidence type="ECO:0000313" key="2">
    <source>
        <dbReference type="EMBL" id="MBB5918923.1"/>
    </source>
</evidence>
<feature type="region of interest" description="Disordered" evidence="1">
    <location>
        <begin position="1"/>
        <end position="25"/>
    </location>
</feature>
<gene>
    <name evidence="2" type="ORF">BJY24_007835</name>
</gene>
<accession>A0A7W9PNS3</accession>
<proteinExistence type="predicted"/>
<dbReference type="AlphaFoldDB" id="A0A7W9PNS3"/>
<protein>
    <submittedName>
        <fullName evidence="2">Uncharacterized protein</fullName>
    </submittedName>
</protein>
<evidence type="ECO:0000313" key="3">
    <source>
        <dbReference type="Proteomes" id="UP000540412"/>
    </source>
</evidence>